<reference evidence="1 2" key="1">
    <citation type="submission" date="2020-09" db="EMBL/GenBank/DDBJ databases">
        <authorList>
            <person name="Zhang R."/>
            <person name="Garcia K."/>
            <person name="Ogata H."/>
        </authorList>
    </citation>
    <scope>NUCLEOTIDE SEQUENCE [LARGE SCALE GENOMIC DNA]</scope>
    <source>
        <strain evidence="2">stheno</strain>
    </source>
</reference>
<proteinExistence type="predicted"/>
<accession>A0A7S7YEW3</accession>
<evidence type="ECO:0000313" key="2">
    <source>
        <dbReference type="Proteomes" id="UP001162098"/>
    </source>
</evidence>
<keyword evidence="2" id="KW-1185">Reference proteome</keyword>
<organism evidence="1 2">
    <name type="scientific">Medusavirus stheno T3</name>
    <dbReference type="NCBI Taxonomy" id="3069717"/>
    <lineage>
        <taxon>Viruses</taxon>
        <taxon>Varidnaviria</taxon>
        <taxon>Bamfordvirae</taxon>
        <taxon>Nucleocytoviricota</taxon>
        <taxon>Megaviricetes</taxon>
        <taxon>Mamonoviridae</taxon>
        <taxon>Medusavirus</taxon>
        <taxon>Medusavirus sthenus</taxon>
    </lineage>
</organism>
<dbReference type="EMBL" id="MW018138">
    <property type="protein sequence ID" value="QPB44205.1"/>
    <property type="molecule type" value="Genomic_DNA"/>
</dbReference>
<sequence>MPSHHLPLTLLLALATLATIVTAKCPTSNTLCMNGQCYYCPNDQSIRFSNWQCYCDDTPCQRCPPGANAVDQMQFGNPFHITGTCRWVASYDKSNGTAGVTTTVLCNGSPNETVVSGTCQCDSGDCTGSPRLGTMPGSSGWNCGTTTGRSAAAYALCCQSQTV</sequence>
<dbReference type="Proteomes" id="UP001162098">
    <property type="component" value="Segment"/>
</dbReference>
<dbReference type="KEGG" id="vg:80543401"/>
<evidence type="ECO:0000313" key="1">
    <source>
        <dbReference type="EMBL" id="QPB44205.1"/>
    </source>
</evidence>
<protein>
    <submittedName>
        <fullName evidence="1">Uncharacterized protein</fullName>
    </submittedName>
</protein>
<name>A0A7S7YEW3_9VIRU</name>